<dbReference type="Proteomes" id="UP000315112">
    <property type="component" value="Unassembled WGS sequence"/>
</dbReference>
<reference evidence="2 5" key="3">
    <citation type="submission" date="2019-12" db="EMBL/GenBank/DDBJ databases">
        <title>Draft Genome Sequences of Six Type Strains of the Genus Massilia.</title>
        <authorList>
            <person name="Miess H."/>
            <person name="Frediansyah A."/>
            <person name="Goeker M."/>
            <person name="Gross H."/>
        </authorList>
    </citation>
    <scope>NUCLEOTIDE SEQUENCE [LARGE SCALE GENOMIC DNA]</scope>
    <source>
        <strain evidence="2 5">DSM 26639</strain>
    </source>
</reference>
<dbReference type="RefSeq" id="WP_145875564.1">
    <property type="nucleotide sequence ID" value="NZ_CP046904.1"/>
</dbReference>
<reference evidence="3 4" key="1">
    <citation type="journal article" date="2015" name="Stand. Genomic Sci.">
        <title>Genomic Encyclopedia of Bacterial and Archaeal Type Strains, Phase III: the genomes of soil and plant-associated and newly described type strains.</title>
        <authorList>
            <person name="Whitman W.B."/>
            <person name="Woyke T."/>
            <person name="Klenk H.P."/>
            <person name="Zhou Y."/>
            <person name="Lilburn T.G."/>
            <person name="Beck B.J."/>
            <person name="De Vos P."/>
            <person name="Vandamme P."/>
            <person name="Eisen J.A."/>
            <person name="Garrity G."/>
            <person name="Hugenholtz P."/>
            <person name="Kyrpides N.C."/>
        </authorList>
    </citation>
    <scope>NUCLEOTIDE SEQUENCE [LARGE SCALE GENOMIC DNA]</scope>
    <source>
        <strain evidence="3 4">CGMCC 1.10685</strain>
    </source>
</reference>
<reference evidence="3" key="2">
    <citation type="submission" date="2019-07" db="EMBL/GenBank/DDBJ databases">
        <authorList>
            <person name="Whitman W."/>
            <person name="Huntemann M."/>
            <person name="Clum A."/>
            <person name="Pillay M."/>
            <person name="Palaniappan K."/>
            <person name="Varghese N."/>
            <person name="Mikhailova N."/>
            <person name="Stamatis D."/>
            <person name="Reddy T."/>
            <person name="Daum C."/>
            <person name="Shapiro N."/>
            <person name="Ivanova N."/>
            <person name="Kyrpides N."/>
            <person name="Woyke T."/>
        </authorList>
    </citation>
    <scope>NUCLEOTIDE SEQUENCE</scope>
    <source>
        <strain evidence="3">CGMCC 1.10685</strain>
    </source>
</reference>
<evidence type="ECO:0000313" key="4">
    <source>
        <dbReference type="Proteomes" id="UP000315112"/>
    </source>
</evidence>
<evidence type="ECO:0000313" key="5">
    <source>
        <dbReference type="Proteomes" id="UP000437862"/>
    </source>
</evidence>
<dbReference type="Pfam" id="PF10029">
    <property type="entry name" value="DUF2271"/>
    <property type="match status" value="1"/>
</dbReference>
<accession>A0A562PT35</accession>
<evidence type="ECO:0000313" key="2">
    <source>
        <dbReference type="EMBL" id="QGZ39113.1"/>
    </source>
</evidence>
<dbReference type="PIRSF" id="PIRSF014995">
    <property type="entry name" value="UCP014995"/>
    <property type="match status" value="1"/>
</dbReference>
<evidence type="ECO:0000256" key="1">
    <source>
        <dbReference type="SAM" id="SignalP"/>
    </source>
</evidence>
<proteinExistence type="predicted"/>
<evidence type="ECO:0000313" key="3">
    <source>
        <dbReference type="EMBL" id="TWI47604.1"/>
    </source>
</evidence>
<feature type="signal peptide" evidence="1">
    <location>
        <begin position="1"/>
        <end position="20"/>
    </location>
</feature>
<name>A0A562PT35_9BURK</name>
<dbReference type="OrthoDB" id="195316at2"/>
<keyword evidence="5" id="KW-1185">Reference proteome</keyword>
<feature type="chain" id="PRO_5044617913" evidence="1">
    <location>
        <begin position="21"/>
        <end position="171"/>
    </location>
</feature>
<sequence length="171" mass="18757">MKLRYSIALGIPLVSAQAMAADLALKLEIPQLNVAEYHKPYIAAWLENADQKVVTNLAVLYDMKKKDNAGTKWLKDMRQWWRKAGRDVEMPLDGVSGATRAPGEHTLTFPVAKDALNKLPAGQYTLVVEAAREAGGRELVKVPVAWPPKAAKDFAAKGKEELGNVVVQVKP</sequence>
<dbReference type="Proteomes" id="UP000437862">
    <property type="component" value="Chromosome"/>
</dbReference>
<dbReference type="EMBL" id="VLKW01000004">
    <property type="protein sequence ID" value="TWI47604.1"/>
    <property type="molecule type" value="Genomic_DNA"/>
</dbReference>
<protein>
    <submittedName>
        <fullName evidence="2">DUF2271 domain-containing protein</fullName>
    </submittedName>
</protein>
<dbReference type="InterPro" id="IPR014469">
    <property type="entry name" value="DUF2271"/>
</dbReference>
<dbReference type="EMBL" id="CP046904">
    <property type="protein sequence ID" value="QGZ39113.1"/>
    <property type="molecule type" value="Genomic_DNA"/>
</dbReference>
<dbReference type="AlphaFoldDB" id="A0A562PT35"/>
<gene>
    <name evidence="2" type="ORF">GO485_08685</name>
    <name evidence="3" type="ORF">IP92_02664</name>
</gene>
<organism evidence="3 4">
    <name type="scientific">Pseudoduganella flava</name>
    <dbReference type="NCBI Taxonomy" id="871742"/>
    <lineage>
        <taxon>Bacteria</taxon>
        <taxon>Pseudomonadati</taxon>
        <taxon>Pseudomonadota</taxon>
        <taxon>Betaproteobacteria</taxon>
        <taxon>Burkholderiales</taxon>
        <taxon>Oxalobacteraceae</taxon>
        <taxon>Telluria group</taxon>
        <taxon>Pseudoduganella</taxon>
    </lineage>
</organism>
<keyword evidence="1" id="KW-0732">Signal</keyword>